<gene>
    <name evidence="2" type="ORF">FRC96_04805</name>
</gene>
<organism evidence="2 3">
    <name type="scientific">Lujinxingia vulgaris</name>
    <dbReference type="NCBI Taxonomy" id="2600176"/>
    <lineage>
        <taxon>Bacteria</taxon>
        <taxon>Deltaproteobacteria</taxon>
        <taxon>Bradymonadales</taxon>
        <taxon>Lujinxingiaceae</taxon>
        <taxon>Lujinxingia</taxon>
    </lineage>
</organism>
<dbReference type="AlphaFoldDB" id="A0A5C6XJ96"/>
<dbReference type="Proteomes" id="UP000321046">
    <property type="component" value="Unassembled WGS sequence"/>
</dbReference>
<sequence>MGVGLFLKEVWRVALASGANLFLVSAVYCGVTGGLLYGAWGSAPLLVLALLVSGLSGVVVWGAMHELAFEDVGSGGESSIGRAFGVCWDRYDGVLLASLMSWGMMALAGMFVLPAPLVGGLLLPFVAVVVLERRSPLGGLMRTLGLVEGMWLKMALCWLALFAVLVALGAVGGAVSAALSLTSGAQGVGITMALAMALAVVVFPLPVVGAVACYRVLLYRELLANSPEDVAERLAREEAERNALAVSGELIDWYEDMLDGVVMEDEEEVAQAMRRVRRRVLGAPP</sequence>
<feature type="transmembrane region" description="Helical" evidence="1">
    <location>
        <begin position="45"/>
        <end position="64"/>
    </location>
</feature>
<keyword evidence="1" id="KW-0472">Membrane</keyword>
<evidence type="ECO:0000313" key="3">
    <source>
        <dbReference type="Proteomes" id="UP000321046"/>
    </source>
</evidence>
<feature type="transmembrane region" description="Helical" evidence="1">
    <location>
        <begin position="102"/>
        <end position="131"/>
    </location>
</feature>
<name>A0A5C6XJ96_9DELT</name>
<feature type="transmembrane region" description="Helical" evidence="1">
    <location>
        <begin position="151"/>
        <end position="178"/>
    </location>
</feature>
<reference evidence="2 3" key="1">
    <citation type="submission" date="2019-08" db="EMBL/GenBank/DDBJ databases">
        <title>Bradymonadales sp. TMQ2.</title>
        <authorList>
            <person name="Liang Q."/>
        </authorList>
    </citation>
    <scope>NUCLEOTIDE SEQUENCE [LARGE SCALE GENOMIC DNA]</scope>
    <source>
        <strain evidence="2 3">TMQ2</strain>
    </source>
</reference>
<dbReference type="OrthoDB" id="9839698at2"/>
<dbReference type="EMBL" id="VOSL01000021">
    <property type="protein sequence ID" value="TXD41186.1"/>
    <property type="molecule type" value="Genomic_DNA"/>
</dbReference>
<accession>A0A5C6XJ96</accession>
<dbReference type="RefSeq" id="WP_146973316.1">
    <property type="nucleotide sequence ID" value="NZ_VOSL01000021.1"/>
</dbReference>
<evidence type="ECO:0000313" key="2">
    <source>
        <dbReference type="EMBL" id="TXD41186.1"/>
    </source>
</evidence>
<keyword evidence="1" id="KW-0812">Transmembrane</keyword>
<proteinExistence type="predicted"/>
<evidence type="ECO:0000256" key="1">
    <source>
        <dbReference type="SAM" id="Phobius"/>
    </source>
</evidence>
<protein>
    <submittedName>
        <fullName evidence="2">Uncharacterized protein</fullName>
    </submittedName>
</protein>
<comment type="caution">
    <text evidence="2">The sequence shown here is derived from an EMBL/GenBank/DDBJ whole genome shotgun (WGS) entry which is preliminary data.</text>
</comment>
<keyword evidence="1" id="KW-1133">Transmembrane helix</keyword>
<feature type="transmembrane region" description="Helical" evidence="1">
    <location>
        <begin position="190"/>
        <end position="217"/>
    </location>
</feature>
<feature type="transmembrane region" description="Helical" evidence="1">
    <location>
        <begin position="20"/>
        <end position="38"/>
    </location>
</feature>